<reference evidence="9 10" key="1">
    <citation type="submission" date="2019-09" db="EMBL/GenBank/DDBJ databases">
        <title>Bird 10,000 Genomes (B10K) Project - Family phase.</title>
        <authorList>
            <person name="Zhang G."/>
        </authorList>
    </citation>
    <scope>NUCLEOTIDE SEQUENCE [LARGE SCALE GENOMIC DNA]</scope>
    <source>
        <strain evidence="9">B10K-DU-001-04</strain>
        <tissue evidence="9">Muscle</tissue>
    </source>
</reference>
<dbReference type="AlphaFoldDB" id="A0A7K8X972"/>
<evidence type="ECO:0000313" key="9">
    <source>
        <dbReference type="EMBL" id="NXF87188.1"/>
    </source>
</evidence>
<gene>
    <name evidence="9" type="primary">B9d2</name>
    <name evidence="9" type="ORF">EUBBOU_R15710</name>
</gene>
<dbReference type="EMBL" id="VWZE01005014">
    <property type="protein sequence ID" value="NXF87188.1"/>
    <property type="molecule type" value="Genomic_DNA"/>
</dbReference>
<comment type="subcellular location">
    <subcellularLocation>
        <location evidence="1">Cytoplasm</location>
        <location evidence="1">Cytoskeleton</location>
        <location evidence="1">Cilium basal body</location>
    </subcellularLocation>
</comment>
<dbReference type="OrthoDB" id="184109at2759"/>
<keyword evidence="5" id="KW-0966">Cell projection</keyword>
<feature type="non-terminal residue" evidence="9">
    <location>
        <position position="84"/>
    </location>
</feature>
<evidence type="ECO:0000256" key="1">
    <source>
        <dbReference type="ARBA" id="ARBA00004120"/>
    </source>
</evidence>
<evidence type="ECO:0000256" key="3">
    <source>
        <dbReference type="ARBA" id="ARBA00022794"/>
    </source>
</evidence>
<dbReference type="InterPro" id="IPR010796">
    <property type="entry name" value="C2_B9-type_dom"/>
</dbReference>
<keyword evidence="10" id="KW-1185">Reference proteome</keyword>
<evidence type="ECO:0000256" key="5">
    <source>
        <dbReference type="ARBA" id="ARBA00023273"/>
    </source>
</evidence>
<organism evidence="9 10">
    <name type="scientific">Eubucco bourcierii</name>
    <name type="common">red-headed barbet</name>
    <dbReference type="NCBI Taxonomy" id="91767"/>
    <lineage>
        <taxon>Eukaryota</taxon>
        <taxon>Metazoa</taxon>
        <taxon>Chordata</taxon>
        <taxon>Craniata</taxon>
        <taxon>Vertebrata</taxon>
        <taxon>Euteleostomi</taxon>
        <taxon>Archelosauria</taxon>
        <taxon>Archosauria</taxon>
        <taxon>Dinosauria</taxon>
        <taxon>Saurischia</taxon>
        <taxon>Theropoda</taxon>
        <taxon>Coelurosauria</taxon>
        <taxon>Aves</taxon>
        <taxon>Neognathae</taxon>
        <taxon>Neoaves</taxon>
        <taxon>Telluraves</taxon>
        <taxon>Coraciimorphae</taxon>
        <taxon>Piciformes</taxon>
        <taxon>Ramphastidae</taxon>
        <taxon>Eubucco</taxon>
    </lineage>
</organism>
<dbReference type="GO" id="GO:0036038">
    <property type="term" value="C:MKS complex"/>
    <property type="evidence" value="ECO:0007669"/>
    <property type="project" value="TreeGrafter"/>
</dbReference>
<evidence type="ECO:0000256" key="7">
    <source>
        <dbReference type="ARBA" id="ARBA00038411"/>
    </source>
</evidence>
<comment type="function">
    <text evidence="6">Component of the tectonic-like complex, a complex localized at the transition zone of primary cilia and acting as a barrier that prevents diffusion of transmembrane proteins between the cilia and plasma membranes.</text>
</comment>
<feature type="non-terminal residue" evidence="9">
    <location>
        <position position="1"/>
    </location>
</feature>
<dbReference type="PANTHER" id="PTHR12968">
    <property type="entry name" value="B9 DOMAIN-CONTAINING"/>
    <property type="match status" value="1"/>
</dbReference>
<accession>A0A7K8X972</accession>
<dbReference type="Proteomes" id="UP000583613">
    <property type="component" value="Unassembled WGS sequence"/>
</dbReference>
<dbReference type="PANTHER" id="PTHR12968:SF2">
    <property type="entry name" value="B9 DOMAIN-CONTAINING PROTEIN 2"/>
    <property type="match status" value="1"/>
</dbReference>
<evidence type="ECO:0000256" key="2">
    <source>
        <dbReference type="ARBA" id="ARBA00022490"/>
    </source>
</evidence>
<dbReference type="Pfam" id="PF07162">
    <property type="entry name" value="B9-C2"/>
    <property type="match status" value="1"/>
</dbReference>
<comment type="similarity">
    <text evidence="7">Belongs to the B9D family.</text>
</comment>
<evidence type="ECO:0000256" key="8">
    <source>
        <dbReference type="ARBA" id="ARBA00039272"/>
    </source>
</evidence>
<sequence length="84" mass="9503">LPYAPCHIPASPGWHSLSCATWRPRGEWRQRLRQRCLGEGLQLLTPDSSTGATERYRLRTEAAGRVQLQLGVILRHFGRHGVLC</sequence>
<keyword evidence="4" id="KW-0206">Cytoskeleton</keyword>
<evidence type="ECO:0000256" key="6">
    <source>
        <dbReference type="ARBA" id="ARBA00037672"/>
    </source>
</evidence>
<evidence type="ECO:0000313" key="10">
    <source>
        <dbReference type="Proteomes" id="UP000583613"/>
    </source>
</evidence>
<name>A0A7K8X972_9PICI</name>
<protein>
    <recommendedName>
        <fullName evidence="8">B9 domain-containing protein 2</fullName>
    </recommendedName>
</protein>
<keyword evidence="2" id="KW-0963">Cytoplasm</keyword>
<comment type="caution">
    <text evidence="9">The sequence shown here is derived from an EMBL/GenBank/DDBJ whole genome shotgun (WGS) entry which is preliminary data.</text>
</comment>
<keyword evidence="3" id="KW-0970">Cilium biogenesis/degradation</keyword>
<evidence type="ECO:0000256" key="4">
    <source>
        <dbReference type="ARBA" id="ARBA00023212"/>
    </source>
</evidence>
<dbReference type="GO" id="GO:0060271">
    <property type="term" value="P:cilium assembly"/>
    <property type="evidence" value="ECO:0007669"/>
    <property type="project" value="TreeGrafter"/>
</dbReference>
<proteinExistence type="inferred from homology"/>
<dbReference type="PROSITE" id="PS51381">
    <property type="entry name" value="C2_B9"/>
    <property type="match status" value="1"/>
</dbReference>